<feature type="transmembrane region" description="Helical" evidence="1">
    <location>
        <begin position="113"/>
        <end position="131"/>
    </location>
</feature>
<accession>A0ABS9ZXH3</accession>
<keyword evidence="3" id="KW-1185">Reference proteome</keyword>
<comment type="caution">
    <text evidence="2">The sequence shown here is derived from an EMBL/GenBank/DDBJ whole genome shotgun (WGS) entry which is preliminary data.</text>
</comment>
<protein>
    <submittedName>
        <fullName evidence="2">Uncharacterized protein</fullName>
    </submittedName>
</protein>
<sequence length="175" mass="19984">MKKSYILLLILVFTTLWSKAADINNFLLKESLLKNSKLSVIAADSLGHANEDVSGSYMFSVSGFSQQLTFNNGIATIPLQIDKSTFVYIKHQNQVRTISKLFYVYKSGDDLKIIQISKIFFVIIPVLIIILTFAFRKFIYLAVIILLLMTYFGYSNGLNISTYFETIFDYLKNLV</sequence>
<keyword evidence="1" id="KW-0472">Membrane</keyword>
<proteinExistence type="predicted"/>
<dbReference type="Proteomes" id="UP001165460">
    <property type="component" value="Unassembled WGS sequence"/>
</dbReference>
<evidence type="ECO:0000313" key="3">
    <source>
        <dbReference type="Proteomes" id="UP001165460"/>
    </source>
</evidence>
<keyword evidence="1" id="KW-0812">Transmembrane</keyword>
<feature type="transmembrane region" description="Helical" evidence="1">
    <location>
        <begin position="138"/>
        <end position="154"/>
    </location>
</feature>
<keyword evidence="1" id="KW-1133">Transmembrane helix</keyword>
<name>A0ABS9ZXH3_9SPHI</name>
<dbReference type="EMBL" id="JALGBH010000002">
    <property type="protein sequence ID" value="MCJ0743011.1"/>
    <property type="molecule type" value="Genomic_DNA"/>
</dbReference>
<dbReference type="RefSeq" id="WP_243361996.1">
    <property type="nucleotide sequence ID" value="NZ_JALGBH010000002.1"/>
</dbReference>
<organism evidence="2 3">
    <name type="scientific">Pedobacter montanisoli</name>
    <dbReference type="NCBI Taxonomy" id="2923277"/>
    <lineage>
        <taxon>Bacteria</taxon>
        <taxon>Pseudomonadati</taxon>
        <taxon>Bacteroidota</taxon>
        <taxon>Sphingobacteriia</taxon>
        <taxon>Sphingobacteriales</taxon>
        <taxon>Sphingobacteriaceae</taxon>
        <taxon>Pedobacter</taxon>
    </lineage>
</organism>
<reference evidence="2" key="1">
    <citation type="submission" date="2022-03" db="EMBL/GenBank/DDBJ databases">
        <authorList>
            <person name="Woo C.Y."/>
        </authorList>
    </citation>
    <scope>NUCLEOTIDE SEQUENCE</scope>
    <source>
        <strain evidence="2">CYS-01</strain>
    </source>
</reference>
<evidence type="ECO:0000313" key="2">
    <source>
        <dbReference type="EMBL" id="MCJ0743011.1"/>
    </source>
</evidence>
<evidence type="ECO:0000256" key="1">
    <source>
        <dbReference type="SAM" id="Phobius"/>
    </source>
</evidence>
<gene>
    <name evidence="2" type="ORF">MMF97_09840</name>
</gene>